<evidence type="ECO:0000256" key="4">
    <source>
        <dbReference type="SAM" id="Phobius"/>
    </source>
</evidence>
<evidence type="ECO:0000256" key="1">
    <source>
        <dbReference type="ARBA" id="ARBA00004196"/>
    </source>
</evidence>
<dbReference type="PANTHER" id="PTHR32347:SF29">
    <property type="entry name" value="UPF0194 MEMBRANE PROTEIN YBHG"/>
    <property type="match status" value="1"/>
</dbReference>
<dbReference type="NCBIfam" id="TIGR01730">
    <property type="entry name" value="RND_mfp"/>
    <property type="match status" value="1"/>
</dbReference>
<dbReference type="InterPro" id="IPR058625">
    <property type="entry name" value="MdtA-like_BSH"/>
</dbReference>
<name>A0A9D2GW53_9BACT</name>
<dbReference type="GO" id="GO:0016020">
    <property type="term" value="C:membrane"/>
    <property type="evidence" value="ECO:0007669"/>
    <property type="project" value="InterPro"/>
</dbReference>
<dbReference type="Proteomes" id="UP000824176">
    <property type="component" value="Unassembled WGS sequence"/>
</dbReference>
<keyword evidence="4" id="KW-1133">Transmembrane helix</keyword>
<comment type="similarity">
    <text evidence="2">Belongs to the membrane fusion protein (MFP) (TC 8.A.1) family.</text>
</comment>
<protein>
    <submittedName>
        <fullName evidence="7">Efflux RND transporter periplasmic adaptor subunit</fullName>
    </submittedName>
</protein>
<dbReference type="InterPro" id="IPR006143">
    <property type="entry name" value="RND_pump_MFP"/>
</dbReference>
<dbReference type="GO" id="GO:0022857">
    <property type="term" value="F:transmembrane transporter activity"/>
    <property type="evidence" value="ECO:0007669"/>
    <property type="project" value="InterPro"/>
</dbReference>
<evidence type="ECO:0000313" key="7">
    <source>
        <dbReference type="EMBL" id="HIZ90279.1"/>
    </source>
</evidence>
<dbReference type="Gene3D" id="2.40.30.170">
    <property type="match status" value="1"/>
</dbReference>
<organism evidence="7 8">
    <name type="scientific">Candidatus Mucispirillum faecigallinarum</name>
    <dbReference type="NCBI Taxonomy" id="2838699"/>
    <lineage>
        <taxon>Bacteria</taxon>
        <taxon>Pseudomonadati</taxon>
        <taxon>Deferribacterota</taxon>
        <taxon>Deferribacteres</taxon>
        <taxon>Deferribacterales</taxon>
        <taxon>Mucispirillaceae</taxon>
        <taxon>Mucispirillum</taxon>
    </lineage>
</organism>
<keyword evidence="4" id="KW-0472">Membrane</keyword>
<dbReference type="InterPro" id="IPR050465">
    <property type="entry name" value="UPF0194_transport"/>
</dbReference>
<evidence type="ECO:0000256" key="3">
    <source>
        <dbReference type="ARBA" id="ARBA00023054"/>
    </source>
</evidence>
<dbReference type="SUPFAM" id="SSF111369">
    <property type="entry name" value="HlyD-like secretion proteins"/>
    <property type="match status" value="1"/>
</dbReference>
<dbReference type="AlphaFoldDB" id="A0A9D2GW53"/>
<evidence type="ECO:0000259" key="5">
    <source>
        <dbReference type="Pfam" id="PF25917"/>
    </source>
</evidence>
<dbReference type="Gene3D" id="2.40.50.100">
    <property type="match status" value="1"/>
</dbReference>
<comment type="subcellular location">
    <subcellularLocation>
        <location evidence="1">Cell envelope</location>
    </subcellularLocation>
</comment>
<gene>
    <name evidence="7" type="ORF">H9804_10065</name>
</gene>
<dbReference type="EMBL" id="DXAQ01000149">
    <property type="protein sequence ID" value="HIZ90279.1"/>
    <property type="molecule type" value="Genomic_DNA"/>
</dbReference>
<evidence type="ECO:0000259" key="6">
    <source>
        <dbReference type="Pfam" id="PF25990"/>
    </source>
</evidence>
<comment type="caution">
    <text evidence="7">The sequence shown here is derived from an EMBL/GenBank/DDBJ whole genome shotgun (WGS) entry which is preliminary data.</text>
</comment>
<keyword evidence="4" id="KW-0812">Transmembrane</keyword>
<evidence type="ECO:0000256" key="2">
    <source>
        <dbReference type="ARBA" id="ARBA00009477"/>
    </source>
</evidence>
<reference evidence="7" key="2">
    <citation type="submission" date="2021-04" db="EMBL/GenBank/DDBJ databases">
        <authorList>
            <person name="Gilroy R."/>
        </authorList>
    </citation>
    <scope>NUCLEOTIDE SEQUENCE</scope>
    <source>
        <strain evidence="7">ChiW4-1371</strain>
    </source>
</reference>
<sequence>MKKVIISLVIIAVLAIIFFAGYRYLYKQADNTFKLSGELQMTQVDVAFKVPGTISHRYFGEGMTVQKGQLLAELNNETYLAQQKMAKANEDAAKWGLEELKATLKKSGVSNNNLLEKTKSQLDAATANRELADYQLSYTKLESPLDGVILSAYKEEGEVVAAGAPVFSIGDVNNLWLRAYLPENKSDAVKVGQKMIIKVDSMPNEKFEGKVVFISDSAEFTPKQIYTTEERVKLVYKVKIEITDTKGVLKPGIPADAYLEE</sequence>
<accession>A0A9D2GW53</accession>
<feature type="domain" description="Multidrug resistance protein MdtA-like barrel-sandwich hybrid" evidence="5">
    <location>
        <begin position="43"/>
        <end position="166"/>
    </location>
</feature>
<feature type="domain" description="YknX-like beta-barrel" evidence="6">
    <location>
        <begin position="181"/>
        <end position="253"/>
    </location>
</feature>
<keyword evidence="3" id="KW-0175">Coiled coil</keyword>
<dbReference type="Pfam" id="PF25917">
    <property type="entry name" value="BSH_RND"/>
    <property type="match status" value="1"/>
</dbReference>
<dbReference type="PANTHER" id="PTHR32347">
    <property type="entry name" value="EFFLUX SYSTEM COMPONENT YKNX-RELATED"/>
    <property type="match status" value="1"/>
</dbReference>
<reference evidence="7" key="1">
    <citation type="journal article" date="2021" name="PeerJ">
        <title>Extensive microbial diversity within the chicken gut microbiome revealed by metagenomics and culture.</title>
        <authorList>
            <person name="Gilroy R."/>
            <person name="Ravi A."/>
            <person name="Getino M."/>
            <person name="Pursley I."/>
            <person name="Horton D.L."/>
            <person name="Alikhan N.F."/>
            <person name="Baker D."/>
            <person name="Gharbi K."/>
            <person name="Hall N."/>
            <person name="Watson M."/>
            <person name="Adriaenssens E.M."/>
            <person name="Foster-Nyarko E."/>
            <person name="Jarju S."/>
            <person name="Secka A."/>
            <person name="Antonio M."/>
            <person name="Oren A."/>
            <person name="Chaudhuri R.R."/>
            <person name="La Ragione R."/>
            <person name="Hildebrand F."/>
            <person name="Pallen M.J."/>
        </authorList>
    </citation>
    <scope>NUCLEOTIDE SEQUENCE</scope>
    <source>
        <strain evidence="7">ChiW4-1371</strain>
    </source>
</reference>
<dbReference type="InterPro" id="IPR058636">
    <property type="entry name" value="Beta-barrel_YknX"/>
</dbReference>
<feature type="transmembrane region" description="Helical" evidence="4">
    <location>
        <begin position="6"/>
        <end position="25"/>
    </location>
</feature>
<dbReference type="GO" id="GO:0030313">
    <property type="term" value="C:cell envelope"/>
    <property type="evidence" value="ECO:0007669"/>
    <property type="project" value="UniProtKB-SubCell"/>
</dbReference>
<dbReference type="Pfam" id="PF25990">
    <property type="entry name" value="Beta-barrel_YknX"/>
    <property type="match status" value="1"/>
</dbReference>
<evidence type="ECO:0000313" key="8">
    <source>
        <dbReference type="Proteomes" id="UP000824176"/>
    </source>
</evidence>
<proteinExistence type="inferred from homology"/>